<evidence type="ECO:0000313" key="2">
    <source>
        <dbReference type="Proteomes" id="UP000321570"/>
    </source>
</evidence>
<dbReference type="EMBL" id="CABIJS010000700">
    <property type="protein sequence ID" value="VUZ56195.1"/>
    <property type="molecule type" value="Genomic_DNA"/>
</dbReference>
<feature type="non-terminal residue" evidence="1">
    <location>
        <position position="159"/>
    </location>
</feature>
<dbReference type="InterPro" id="IPR011043">
    <property type="entry name" value="Gal_Oxase/kelch_b-propeller"/>
</dbReference>
<keyword evidence="2" id="KW-1185">Reference proteome</keyword>
<dbReference type="Proteomes" id="UP000321570">
    <property type="component" value="Unassembled WGS sequence"/>
</dbReference>
<feature type="non-terminal residue" evidence="1">
    <location>
        <position position="1"/>
    </location>
</feature>
<proteinExistence type="predicted"/>
<name>A0A564Z9L4_HYMDI</name>
<dbReference type="InterPro" id="IPR015915">
    <property type="entry name" value="Kelch-typ_b-propeller"/>
</dbReference>
<dbReference type="Gene3D" id="2.120.10.80">
    <property type="entry name" value="Kelch-type beta propeller"/>
    <property type="match status" value="1"/>
</dbReference>
<evidence type="ECO:0000313" key="1">
    <source>
        <dbReference type="EMBL" id="VUZ56195.1"/>
    </source>
</evidence>
<dbReference type="SUPFAM" id="SSF50965">
    <property type="entry name" value="Galactose oxidase, central domain"/>
    <property type="match status" value="1"/>
</dbReference>
<dbReference type="AlphaFoldDB" id="A0A564Z9L4"/>
<protein>
    <submittedName>
        <fullName evidence="1">Uncharacterized protein</fullName>
    </submittedName>
</protein>
<reference evidence="1 2" key="1">
    <citation type="submission" date="2019-07" db="EMBL/GenBank/DDBJ databases">
        <authorList>
            <person name="Jastrzebski P J."/>
            <person name="Paukszto L."/>
            <person name="Jastrzebski P J."/>
        </authorList>
    </citation>
    <scope>NUCLEOTIDE SEQUENCE [LARGE SCALE GENOMIC DNA]</scope>
    <source>
        <strain evidence="1 2">WMS-il1</strain>
    </source>
</reference>
<accession>A0A564Z9L4</accession>
<sequence>RSCSAAVNIPDYGVLVIGGLGKNRLILRSTELLTRRSGVVGGGGGEKWQWLPYIPMNKEHGVDPLAVYFQGRVYVVGRGEKVNEMEMLDMAASGQWTSLTSFGPGQYFSIYHMAIVGNDLFVNVNDMLYSIELDGDLKRQLTKWRKRKSAFYGDFMTVH</sequence>
<organism evidence="1 2">
    <name type="scientific">Hymenolepis diminuta</name>
    <name type="common">Rat tapeworm</name>
    <dbReference type="NCBI Taxonomy" id="6216"/>
    <lineage>
        <taxon>Eukaryota</taxon>
        <taxon>Metazoa</taxon>
        <taxon>Spiralia</taxon>
        <taxon>Lophotrochozoa</taxon>
        <taxon>Platyhelminthes</taxon>
        <taxon>Cestoda</taxon>
        <taxon>Eucestoda</taxon>
        <taxon>Cyclophyllidea</taxon>
        <taxon>Hymenolepididae</taxon>
        <taxon>Hymenolepis</taxon>
    </lineage>
</organism>
<gene>
    <name evidence="1" type="ORF">WMSIL1_LOCUS13890</name>
</gene>